<dbReference type="Pfam" id="PF01195">
    <property type="entry name" value="Pept_tRNA_hydro"/>
    <property type="match status" value="1"/>
</dbReference>
<keyword evidence="2" id="KW-0820">tRNA-binding</keyword>
<dbReference type="CDD" id="cd00462">
    <property type="entry name" value="PTH"/>
    <property type="match status" value="1"/>
</dbReference>
<dbReference type="GO" id="GO:0004045">
    <property type="term" value="F:peptidyl-tRNA hydrolase activity"/>
    <property type="evidence" value="ECO:0007669"/>
    <property type="project" value="UniProtKB-EC"/>
</dbReference>
<evidence type="ECO:0000313" key="6">
    <source>
        <dbReference type="EMBL" id="MPM16467.1"/>
    </source>
</evidence>
<evidence type="ECO:0000256" key="4">
    <source>
        <dbReference type="ARBA" id="ARBA00022884"/>
    </source>
</evidence>
<sequence length="191" mass="21356">MFLIVGLGNPGKEYNGTRHNIGFDAIDYLSDKYNIDVNRIKFKGIYGEGFINNNKVILLKPTTYMNLSGESIREVVNFYKLKNEEVIVIYDDVSLEIGKLRIREKGSAGGHNGIKSIIANINTEVFPRIKIGVGQPKGDLVSHVLGRFTKKESEDLLEVIEASANAVEIMIKEGTKEAMNKFNGFKLSQKE</sequence>
<organism evidence="6">
    <name type="scientific">bioreactor metagenome</name>
    <dbReference type="NCBI Taxonomy" id="1076179"/>
    <lineage>
        <taxon>unclassified sequences</taxon>
        <taxon>metagenomes</taxon>
        <taxon>ecological metagenomes</taxon>
    </lineage>
</organism>
<dbReference type="PROSITE" id="PS01196">
    <property type="entry name" value="PEPT_TRNA_HYDROL_2"/>
    <property type="match status" value="1"/>
</dbReference>
<comment type="similarity">
    <text evidence="5">Belongs to the PTH family.</text>
</comment>
<dbReference type="EC" id="3.1.1.29" evidence="1"/>
<dbReference type="EMBL" id="VSSQ01002617">
    <property type="protein sequence ID" value="MPM16467.1"/>
    <property type="molecule type" value="Genomic_DNA"/>
</dbReference>
<dbReference type="PANTHER" id="PTHR17224:SF1">
    <property type="entry name" value="PEPTIDYL-TRNA HYDROLASE"/>
    <property type="match status" value="1"/>
</dbReference>
<dbReference type="SUPFAM" id="SSF53178">
    <property type="entry name" value="Peptidyl-tRNA hydrolase-like"/>
    <property type="match status" value="1"/>
</dbReference>
<accession>A0A644XKG0</accession>
<dbReference type="InterPro" id="IPR001328">
    <property type="entry name" value="Pept_tRNA_hydro"/>
</dbReference>
<keyword evidence="3 6" id="KW-0378">Hydrolase</keyword>
<dbReference type="PROSITE" id="PS01195">
    <property type="entry name" value="PEPT_TRNA_HYDROL_1"/>
    <property type="match status" value="1"/>
</dbReference>
<keyword evidence="4" id="KW-0694">RNA-binding</keyword>
<dbReference type="FunFam" id="3.40.50.1470:FF:000001">
    <property type="entry name" value="Peptidyl-tRNA hydrolase"/>
    <property type="match status" value="1"/>
</dbReference>
<dbReference type="InterPro" id="IPR018171">
    <property type="entry name" value="Pept_tRNA_hydro_CS"/>
</dbReference>
<proteinExistence type="inferred from homology"/>
<protein>
    <recommendedName>
        <fullName evidence="1">peptidyl-tRNA hydrolase</fullName>
        <ecNumber evidence="1">3.1.1.29</ecNumber>
    </recommendedName>
</protein>
<reference evidence="6" key="1">
    <citation type="submission" date="2019-08" db="EMBL/GenBank/DDBJ databases">
        <authorList>
            <person name="Kucharzyk K."/>
            <person name="Murdoch R.W."/>
            <person name="Higgins S."/>
            <person name="Loffler F."/>
        </authorList>
    </citation>
    <scope>NUCLEOTIDE SEQUENCE</scope>
</reference>
<dbReference type="HAMAP" id="MF_00083">
    <property type="entry name" value="Pept_tRNA_hydro_bact"/>
    <property type="match status" value="1"/>
</dbReference>
<evidence type="ECO:0000256" key="1">
    <source>
        <dbReference type="ARBA" id="ARBA00013260"/>
    </source>
</evidence>
<dbReference type="AlphaFoldDB" id="A0A644XKG0"/>
<dbReference type="Gene3D" id="3.40.50.1470">
    <property type="entry name" value="Peptidyl-tRNA hydrolase"/>
    <property type="match status" value="1"/>
</dbReference>
<dbReference type="GO" id="GO:0000049">
    <property type="term" value="F:tRNA binding"/>
    <property type="evidence" value="ECO:0007669"/>
    <property type="project" value="UniProtKB-KW"/>
</dbReference>
<comment type="caution">
    <text evidence="6">The sequence shown here is derived from an EMBL/GenBank/DDBJ whole genome shotgun (WGS) entry which is preliminary data.</text>
</comment>
<dbReference type="PANTHER" id="PTHR17224">
    <property type="entry name" value="PEPTIDYL-TRNA HYDROLASE"/>
    <property type="match status" value="1"/>
</dbReference>
<dbReference type="NCBIfam" id="TIGR00447">
    <property type="entry name" value="pth"/>
    <property type="match status" value="1"/>
</dbReference>
<dbReference type="InterPro" id="IPR036416">
    <property type="entry name" value="Pept_tRNA_hydro_sf"/>
</dbReference>
<name>A0A644XKG0_9ZZZZ</name>
<gene>
    <name evidence="6" type="primary">pth_20</name>
    <name evidence="6" type="ORF">SDC9_62848</name>
</gene>
<evidence type="ECO:0000256" key="5">
    <source>
        <dbReference type="ARBA" id="ARBA00038063"/>
    </source>
</evidence>
<evidence type="ECO:0000256" key="3">
    <source>
        <dbReference type="ARBA" id="ARBA00022801"/>
    </source>
</evidence>
<evidence type="ECO:0000256" key="2">
    <source>
        <dbReference type="ARBA" id="ARBA00022555"/>
    </source>
</evidence>